<dbReference type="EMBL" id="JAEVFJ010000006">
    <property type="protein sequence ID" value="KAH8103998.1"/>
    <property type="molecule type" value="Genomic_DNA"/>
</dbReference>
<evidence type="ECO:0000256" key="1">
    <source>
        <dbReference type="SAM" id="MobiDB-lite"/>
    </source>
</evidence>
<keyword evidence="3" id="KW-1185">Reference proteome</keyword>
<gene>
    <name evidence="2" type="ORF">BXZ70DRAFT_1005553</name>
</gene>
<sequence>MASRLMSTALMQSEKTHVRSASRSKNFERRIVEAWKAITRMTRGSPHRMSISPEDFVILTNRRKSILF</sequence>
<feature type="region of interest" description="Disordered" evidence="1">
    <location>
        <begin position="1"/>
        <end position="23"/>
    </location>
</feature>
<comment type="caution">
    <text evidence="2">The sequence shown here is derived from an EMBL/GenBank/DDBJ whole genome shotgun (WGS) entry which is preliminary data.</text>
</comment>
<reference evidence="2" key="1">
    <citation type="journal article" date="2021" name="New Phytol.">
        <title>Evolutionary innovations through gain and loss of genes in the ectomycorrhizal Boletales.</title>
        <authorList>
            <person name="Wu G."/>
            <person name="Miyauchi S."/>
            <person name="Morin E."/>
            <person name="Kuo A."/>
            <person name="Drula E."/>
            <person name="Varga T."/>
            <person name="Kohler A."/>
            <person name="Feng B."/>
            <person name="Cao Y."/>
            <person name="Lipzen A."/>
            <person name="Daum C."/>
            <person name="Hundley H."/>
            <person name="Pangilinan J."/>
            <person name="Johnson J."/>
            <person name="Barry K."/>
            <person name="LaButti K."/>
            <person name="Ng V."/>
            <person name="Ahrendt S."/>
            <person name="Min B."/>
            <person name="Choi I.G."/>
            <person name="Park H."/>
            <person name="Plett J.M."/>
            <person name="Magnuson J."/>
            <person name="Spatafora J.W."/>
            <person name="Nagy L.G."/>
            <person name="Henrissat B."/>
            <person name="Grigoriev I.V."/>
            <person name="Yang Z.L."/>
            <person name="Xu J."/>
            <person name="Martin F.M."/>
        </authorList>
    </citation>
    <scope>NUCLEOTIDE SEQUENCE</scope>
    <source>
        <strain evidence="2">KKN 215</strain>
    </source>
</reference>
<dbReference type="OrthoDB" id="2864141at2759"/>
<proteinExistence type="predicted"/>
<dbReference type="Proteomes" id="UP000813824">
    <property type="component" value="Unassembled WGS sequence"/>
</dbReference>
<evidence type="ECO:0000313" key="3">
    <source>
        <dbReference type="Proteomes" id="UP000813824"/>
    </source>
</evidence>
<evidence type="ECO:0000313" key="2">
    <source>
        <dbReference type="EMBL" id="KAH8103998.1"/>
    </source>
</evidence>
<accession>A0A8K0XSP7</accession>
<dbReference type="AlphaFoldDB" id="A0A8K0XSP7"/>
<organism evidence="2 3">
    <name type="scientific">Cristinia sonorae</name>
    <dbReference type="NCBI Taxonomy" id="1940300"/>
    <lineage>
        <taxon>Eukaryota</taxon>
        <taxon>Fungi</taxon>
        <taxon>Dikarya</taxon>
        <taxon>Basidiomycota</taxon>
        <taxon>Agaricomycotina</taxon>
        <taxon>Agaricomycetes</taxon>
        <taxon>Agaricomycetidae</taxon>
        <taxon>Agaricales</taxon>
        <taxon>Pleurotineae</taxon>
        <taxon>Stephanosporaceae</taxon>
        <taxon>Cristinia</taxon>
    </lineage>
</organism>
<protein>
    <submittedName>
        <fullName evidence="2">Uncharacterized protein</fullName>
    </submittedName>
</protein>
<name>A0A8K0XSP7_9AGAR</name>